<protein>
    <submittedName>
        <fullName evidence="2">Uncharacterized protein</fullName>
    </submittedName>
</protein>
<feature type="compositionally biased region" description="Polar residues" evidence="1">
    <location>
        <begin position="72"/>
        <end position="89"/>
    </location>
</feature>
<evidence type="ECO:0000313" key="2">
    <source>
        <dbReference type="EMBL" id="OAY85364.1"/>
    </source>
</evidence>
<sequence length="484" mass="53117">MDIIIVMKVIDEARVVGHQRVDVARAHGICTCWGPRGLGIIADRIPIGVDRQETNQDGYSLTLPQCQPREGSPSTFPNRSLGPTSNGQAARTLTPGAMTSGLMMLPFMRLGPRDEKKATEGDCRAPYCVPLKMIAAVPSGMELKYVMIFHASLKLTWAVGMTCGSANVVFPFHGWFISIIAAPPAALTTSPFSMFEICPTPHNTIFPLTSKVSMEPFLQFKVPSLRPCRVPCQVRGHHPQNSPQLCSQCGFHDHGVPKPVSHCTDELIVAHGLFPVAASVPRPRRRIYIGIPEGRMTGLKSGVDDPNNLPLSILRVIPNAVLPCELRGVGGLSIILEVGVGYENAIHGFHGFCFLSGEPRREASDRAAVCIDHARLAGVEGGVGLATKHRYIKHRNAFADGKSKRERKKSHTYLALNKLCLISHITRRKPKMCEETAPVAYQVLQIDFSGINQMPKEAKDVNNILRLPTYKKLKIDFKFEKAAT</sequence>
<dbReference type="EMBL" id="LSRQ01000104">
    <property type="protein sequence ID" value="OAY85364.1"/>
    <property type="molecule type" value="Genomic_DNA"/>
</dbReference>
<feature type="region of interest" description="Disordered" evidence="1">
    <location>
        <begin position="65"/>
        <end position="89"/>
    </location>
</feature>
<dbReference type="Proteomes" id="UP000092600">
    <property type="component" value="Unassembled WGS sequence"/>
</dbReference>
<evidence type="ECO:0000256" key="1">
    <source>
        <dbReference type="SAM" id="MobiDB-lite"/>
    </source>
</evidence>
<comment type="caution">
    <text evidence="2">The sequence shown here is derived from an EMBL/GenBank/DDBJ whole genome shotgun (WGS) entry which is preliminary data.</text>
</comment>
<dbReference type="AlphaFoldDB" id="A0A199W7R8"/>
<accession>A0A199W7R8</accession>
<name>A0A199W7R8_ANACO</name>
<evidence type="ECO:0000313" key="3">
    <source>
        <dbReference type="Proteomes" id="UP000092600"/>
    </source>
</evidence>
<proteinExistence type="predicted"/>
<gene>
    <name evidence="2" type="ORF">ACMD2_15493</name>
</gene>
<feature type="non-terminal residue" evidence="2">
    <location>
        <position position="484"/>
    </location>
</feature>
<reference evidence="2 3" key="1">
    <citation type="journal article" date="2016" name="DNA Res.">
        <title>The draft genome of MD-2 pineapple using hybrid error correction of long reads.</title>
        <authorList>
            <person name="Redwan R.M."/>
            <person name="Saidin A."/>
            <person name="Kumar S.V."/>
        </authorList>
    </citation>
    <scope>NUCLEOTIDE SEQUENCE [LARGE SCALE GENOMIC DNA]</scope>
    <source>
        <strain evidence="3">cv. MD2</strain>
        <tissue evidence="2">Leaf</tissue>
    </source>
</reference>
<organism evidence="2 3">
    <name type="scientific">Ananas comosus</name>
    <name type="common">Pineapple</name>
    <name type="synonym">Ananas ananas</name>
    <dbReference type="NCBI Taxonomy" id="4615"/>
    <lineage>
        <taxon>Eukaryota</taxon>
        <taxon>Viridiplantae</taxon>
        <taxon>Streptophyta</taxon>
        <taxon>Embryophyta</taxon>
        <taxon>Tracheophyta</taxon>
        <taxon>Spermatophyta</taxon>
        <taxon>Magnoliopsida</taxon>
        <taxon>Liliopsida</taxon>
        <taxon>Poales</taxon>
        <taxon>Bromeliaceae</taxon>
        <taxon>Bromelioideae</taxon>
        <taxon>Ananas</taxon>
    </lineage>
</organism>